<comment type="caution">
    <text evidence="2">The sequence shown here is derived from an EMBL/GenBank/DDBJ whole genome shotgun (WGS) entry which is preliminary data.</text>
</comment>
<sequence>MAQLHEVLMKHHFSLAKVEAACIEALKDECLEYVQSVNKAELMTWKGTCQNLHMMLDVPVTGFTIKVVVLLLDALSPELSPERACPQEVLVELPKEINNNGNEQSKKQQTETTSTANQPAANQNYNADSSSLEDSSSDSDEVCISQDLSEDESKAQGDYKEFIPNEYQEKWTFKSICNKCVNMDTLVKKLCPCLK</sequence>
<keyword evidence="3" id="KW-1185">Reference proteome</keyword>
<proteinExistence type="predicted"/>
<feature type="compositionally biased region" description="Low complexity" evidence="1">
    <location>
        <begin position="110"/>
        <end position="134"/>
    </location>
</feature>
<evidence type="ECO:0000313" key="2">
    <source>
        <dbReference type="EMBL" id="KAF6040473.1"/>
    </source>
</evidence>
<feature type="region of interest" description="Disordered" evidence="1">
    <location>
        <begin position="99"/>
        <end position="143"/>
    </location>
</feature>
<evidence type="ECO:0000256" key="1">
    <source>
        <dbReference type="SAM" id="MobiDB-lite"/>
    </source>
</evidence>
<dbReference type="AlphaFoldDB" id="A0A7J7KQX9"/>
<dbReference type="Proteomes" id="UP000593567">
    <property type="component" value="Unassembled WGS sequence"/>
</dbReference>
<evidence type="ECO:0000313" key="3">
    <source>
        <dbReference type="Proteomes" id="UP000593567"/>
    </source>
</evidence>
<dbReference type="EMBL" id="VXIV02000139">
    <property type="protein sequence ID" value="KAF6040473.1"/>
    <property type="molecule type" value="Genomic_DNA"/>
</dbReference>
<accession>A0A7J7KQX9</accession>
<protein>
    <submittedName>
        <fullName evidence="2">Uncharacterized protein</fullName>
    </submittedName>
</protein>
<name>A0A7J7KQX9_BUGNE</name>
<organism evidence="2 3">
    <name type="scientific">Bugula neritina</name>
    <name type="common">Brown bryozoan</name>
    <name type="synonym">Sertularia neritina</name>
    <dbReference type="NCBI Taxonomy" id="10212"/>
    <lineage>
        <taxon>Eukaryota</taxon>
        <taxon>Metazoa</taxon>
        <taxon>Spiralia</taxon>
        <taxon>Lophotrochozoa</taxon>
        <taxon>Bryozoa</taxon>
        <taxon>Gymnolaemata</taxon>
        <taxon>Cheilostomatida</taxon>
        <taxon>Flustrina</taxon>
        <taxon>Buguloidea</taxon>
        <taxon>Bugulidae</taxon>
        <taxon>Bugula</taxon>
    </lineage>
</organism>
<gene>
    <name evidence="2" type="ORF">EB796_001255</name>
</gene>
<reference evidence="2" key="1">
    <citation type="submission" date="2020-06" db="EMBL/GenBank/DDBJ databases">
        <title>Draft genome of Bugula neritina, a colonial animal packing powerful symbionts and potential medicines.</title>
        <authorList>
            <person name="Rayko M."/>
        </authorList>
    </citation>
    <scope>NUCLEOTIDE SEQUENCE [LARGE SCALE GENOMIC DNA]</scope>
    <source>
        <strain evidence="2">Kwan_BN1</strain>
    </source>
</reference>